<dbReference type="GO" id="GO:0006729">
    <property type="term" value="P:tetrahydrobiopterin biosynthetic process"/>
    <property type="evidence" value="ECO:0007669"/>
    <property type="project" value="UniProtKB-KW"/>
</dbReference>
<dbReference type="InterPro" id="IPR043134">
    <property type="entry name" value="GTP-CH-I_N"/>
</dbReference>
<dbReference type="Proteomes" id="UP001152797">
    <property type="component" value="Unassembled WGS sequence"/>
</dbReference>
<gene>
    <name evidence="13" type="ORF">C1SCF055_LOCUS19733</name>
</gene>
<dbReference type="GO" id="GO:0003874">
    <property type="term" value="F:6-pyruvoyltetrahydropterin synthase activity"/>
    <property type="evidence" value="ECO:0007669"/>
    <property type="project" value="UniProtKB-EC"/>
</dbReference>
<evidence type="ECO:0000256" key="6">
    <source>
        <dbReference type="ARBA" id="ARBA00012715"/>
    </source>
</evidence>
<dbReference type="EC" id="4.2.3.12" evidence="7"/>
<evidence type="ECO:0000313" key="15">
    <source>
        <dbReference type="Proteomes" id="UP001152797"/>
    </source>
</evidence>
<keyword evidence="9" id="KW-0378">Hydrolase</keyword>
<evidence type="ECO:0000313" key="13">
    <source>
        <dbReference type="EMBL" id="CAI3992942.1"/>
    </source>
</evidence>
<dbReference type="Gene3D" id="1.10.286.10">
    <property type="match status" value="1"/>
</dbReference>
<dbReference type="GO" id="GO:0005525">
    <property type="term" value="F:GTP binding"/>
    <property type="evidence" value="ECO:0007669"/>
    <property type="project" value="TreeGrafter"/>
</dbReference>
<evidence type="ECO:0000256" key="4">
    <source>
        <dbReference type="ARBA" id="ARBA00008085"/>
    </source>
</evidence>
<dbReference type="EMBL" id="CAMXCT020001779">
    <property type="protein sequence ID" value="CAL1146317.1"/>
    <property type="molecule type" value="Genomic_DNA"/>
</dbReference>
<feature type="domain" description="GTP cyclohydrolase I" evidence="12">
    <location>
        <begin position="220"/>
        <end position="383"/>
    </location>
</feature>
<comment type="similarity">
    <text evidence="4">Belongs to the GTP cyclohydrolase I family.</text>
</comment>
<evidence type="ECO:0000313" key="14">
    <source>
        <dbReference type="EMBL" id="CAL4780254.1"/>
    </source>
</evidence>
<dbReference type="Pfam" id="PF01242">
    <property type="entry name" value="PTPS"/>
    <property type="match status" value="1"/>
</dbReference>
<evidence type="ECO:0000256" key="1">
    <source>
        <dbReference type="ARBA" id="ARBA00001052"/>
    </source>
</evidence>
<dbReference type="PROSITE" id="PS00859">
    <property type="entry name" value="GTP_CYCLOHYDROL_1_1"/>
    <property type="match status" value="1"/>
</dbReference>
<evidence type="ECO:0000256" key="3">
    <source>
        <dbReference type="ARBA" id="ARBA00005126"/>
    </source>
</evidence>
<evidence type="ECO:0000256" key="8">
    <source>
        <dbReference type="ARBA" id="ARBA00017272"/>
    </source>
</evidence>
<dbReference type="InterPro" id="IPR038418">
    <property type="entry name" value="6-PTP_synth/QueD_sf"/>
</dbReference>
<dbReference type="AlphaFoldDB" id="A0A9P1CIK7"/>
<name>A0A9P1CIK7_9DINO</name>
<evidence type="ECO:0000256" key="9">
    <source>
        <dbReference type="ARBA" id="ARBA00022801"/>
    </source>
</evidence>
<dbReference type="EMBL" id="CAMXCT010001779">
    <property type="protein sequence ID" value="CAI3992942.1"/>
    <property type="molecule type" value="Genomic_DNA"/>
</dbReference>
<accession>A0A9P1CIK7</accession>
<comment type="caution">
    <text evidence="13">The sequence shown here is derived from an EMBL/GenBank/DDBJ whole genome shotgun (WGS) entry which is preliminary data.</text>
</comment>
<dbReference type="EC" id="3.5.4.16" evidence="6"/>
<proteinExistence type="inferred from homology"/>
<evidence type="ECO:0000259" key="12">
    <source>
        <dbReference type="Pfam" id="PF01227"/>
    </source>
</evidence>
<dbReference type="Pfam" id="PF01227">
    <property type="entry name" value="GTP_cyclohydroI"/>
    <property type="match status" value="1"/>
</dbReference>
<dbReference type="OrthoDB" id="14045at2759"/>
<dbReference type="InterPro" id="IPR020602">
    <property type="entry name" value="GTP_CycHdrlase_I_dom"/>
</dbReference>
<dbReference type="PANTHER" id="PTHR11109">
    <property type="entry name" value="GTP CYCLOHYDROLASE I"/>
    <property type="match status" value="1"/>
</dbReference>
<evidence type="ECO:0000256" key="11">
    <source>
        <dbReference type="ARBA" id="ARBA00030854"/>
    </source>
</evidence>
<dbReference type="PANTHER" id="PTHR11109:SF7">
    <property type="entry name" value="GTP CYCLOHYDROLASE 1"/>
    <property type="match status" value="1"/>
</dbReference>
<dbReference type="InterPro" id="IPR018234">
    <property type="entry name" value="GTP_CycHdrlase_I_CS"/>
</dbReference>
<dbReference type="GO" id="GO:0003934">
    <property type="term" value="F:GTP cyclohydrolase I activity"/>
    <property type="evidence" value="ECO:0007669"/>
    <property type="project" value="UniProtKB-EC"/>
</dbReference>
<comment type="catalytic activity">
    <reaction evidence="1">
        <text>GTP + H2O = 7,8-dihydroneopterin 3'-triphosphate + formate + H(+)</text>
        <dbReference type="Rhea" id="RHEA:17473"/>
        <dbReference type="ChEBI" id="CHEBI:15377"/>
        <dbReference type="ChEBI" id="CHEBI:15378"/>
        <dbReference type="ChEBI" id="CHEBI:15740"/>
        <dbReference type="ChEBI" id="CHEBI:37565"/>
        <dbReference type="ChEBI" id="CHEBI:58462"/>
        <dbReference type="EC" id="3.5.4.16"/>
    </reaction>
</comment>
<dbReference type="GO" id="GO:0008270">
    <property type="term" value="F:zinc ion binding"/>
    <property type="evidence" value="ECO:0007669"/>
    <property type="project" value="TreeGrafter"/>
</dbReference>
<reference evidence="13" key="1">
    <citation type="submission" date="2022-10" db="EMBL/GenBank/DDBJ databases">
        <authorList>
            <person name="Chen Y."/>
            <person name="Dougan E. K."/>
            <person name="Chan C."/>
            <person name="Rhodes N."/>
            <person name="Thang M."/>
        </authorList>
    </citation>
    <scope>NUCLEOTIDE SEQUENCE</scope>
</reference>
<dbReference type="Gene3D" id="3.30.479.10">
    <property type="entry name" value="6-pyruvoyl tetrahydropterin synthase/QueD"/>
    <property type="match status" value="1"/>
</dbReference>
<protein>
    <recommendedName>
        <fullName evidence="8">GTP cyclohydrolase 1</fullName>
        <ecNumber evidence="6">3.5.4.16</ecNumber>
        <ecNumber evidence="7">4.2.3.12</ecNumber>
    </recommendedName>
    <alternativeName>
        <fullName evidence="11">GTP cyclohydrolase I</fullName>
    </alternativeName>
</protein>
<dbReference type="NCBIfam" id="NF006825">
    <property type="entry name" value="PRK09347.1-2"/>
    <property type="match status" value="1"/>
</dbReference>
<dbReference type="FunFam" id="3.30.1130.10:FF:000001">
    <property type="entry name" value="GTP cyclohydrolase 1"/>
    <property type="match status" value="1"/>
</dbReference>
<dbReference type="EMBL" id="CAMXCT030001779">
    <property type="protein sequence ID" value="CAL4780254.1"/>
    <property type="molecule type" value="Genomic_DNA"/>
</dbReference>
<dbReference type="GO" id="GO:0005737">
    <property type="term" value="C:cytoplasm"/>
    <property type="evidence" value="ECO:0007669"/>
    <property type="project" value="TreeGrafter"/>
</dbReference>
<comment type="similarity">
    <text evidence="5">Belongs to the PTPS family.</text>
</comment>
<evidence type="ECO:0000256" key="2">
    <source>
        <dbReference type="ARBA" id="ARBA00005080"/>
    </source>
</evidence>
<dbReference type="NCBIfam" id="NF006826">
    <property type="entry name" value="PRK09347.1-3"/>
    <property type="match status" value="1"/>
</dbReference>
<organism evidence="13">
    <name type="scientific">Cladocopium goreaui</name>
    <dbReference type="NCBI Taxonomy" id="2562237"/>
    <lineage>
        <taxon>Eukaryota</taxon>
        <taxon>Sar</taxon>
        <taxon>Alveolata</taxon>
        <taxon>Dinophyceae</taxon>
        <taxon>Suessiales</taxon>
        <taxon>Symbiodiniaceae</taxon>
        <taxon>Cladocopium</taxon>
    </lineage>
</organism>
<sequence length="410" mass="44948">MAEPEPSKGKRWVIALELEGLKFSAAHFVAFHGFREPMHGHNYTVGARIGARQLQPDGYVVDFGDVKKVLRQICKRLNQRTLLPARSDVLTLQQLNDLQLEVQCQGGVKFVLPAADCLLLPIVHSTAEELAEYIALEVVQQLGHQLRSRLCQWLEVSVSERPGQTGCFTIPLAEAASFIHVRGSPTPRPCMVPVSGFDPMDQVQLIPSPPVSQVSSDPAEDAYRLLLSTLGIAESSRHELDKTPARAAKAFREMTAGLRVEDPLSVVGDAVFEVDGAYDLVAVRDIPFHSLCEHHLLPFAGTAHIAYFPNGRVLGLSKFARLLEVFARRLQLQERLGHQLAEALNQLLSPKAVAVSLEAYHTCMSHRGASVPSTTRTIALRGVSDPPGTLLCKSYIVKQRSSGLARKIAV</sequence>
<evidence type="ECO:0000256" key="7">
    <source>
        <dbReference type="ARBA" id="ARBA00013100"/>
    </source>
</evidence>
<evidence type="ECO:0000256" key="5">
    <source>
        <dbReference type="ARBA" id="ARBA00009164"/>
    </source>
</evidence>
<dbReference type="InterPro" id="IPR001474">
    <property type="entry name" value="GTP_CycHdrlase_I"/>
</dbReference>
<reference evidence="14 15" key="2">
    <citation type="submission" date="2024-05" db="EMBL/GenBank/DDBJ databases">
        <authorList>
            <person name="Chen Y."/>
            <person name="Shah S."/>
            <person name="Dougan E. K."/>
            <person name="Thang M."/>
            <person name="Chan C."/>
        </authorList>
    </citation>
    <scope>NUCLEOTIDE SEQUENCE [LARGE SCALE GENOMIC DNA]</scope>
</reference>
<dbReference type="InterPro" id="IPR007115">
    <property type="entry name" value="6-PTP_synth/QueD"/>
</dbReference>
<comment type="pathway">
    <text evidence="3">Cofactor biosynthesis; tetrahydrobiopterin biosynthesis; tetrahydrobiopterin from 7,8-dihydroneopterin triphosphate: step 1/3.</text>
</comment>
<comment type="pathway">
    <text evidence="2">Cofactor biosynthesis; 7,8-dihydroneopterin triphosphate biosynthesis; 7,8-dihydroneopterin triphosphate from GTP: step 1/1.</text>
</comment>
<dbReference type="SUPFAM" id="SSF55620">
    <property type="entry name" value="Tetrahydrobiopterin biosynthesis enzymes-like"/>
    <property type="match status" value="2"/>
</dbReference>
<dbReference type="Gene3D" id="3.30.1130.10">
    <property type="match status" value="1"/>
</dbReference>
<dbReference type="InterPro" id="IPR043133">
    <property type="entry name" value="GTP-CH-I_C/QueF"/>
</dbReference>
<keyword evidence="15" id="KW-1185">Reference proteome</keyword>
<keyword evidence="10" id="KW-0783">Tetrahydrobiopterin biosynthesis</keyword>
<dbReference type="GO" id="GO:0046654">
    <property type="term" value="P:tetrahydrofolate biosynthetic process"/>
    <property type="evidence" value="ECO:0007669"/>
    <property type="project" value="InterPro"/>
</dbReference>
<evidence type="ECO:0000256" key="10">
    <source>
        <dbReference type="ARBA" id="ARBA00023007"/>
    </source>
</evidence>